<dbReference type="Pfam" id="PF00561">
    <property type="entry name" value="Abhydrolase_1"/>
    <property type="match status" value="1"/>
</dbReference>
<dbReference type="Proteomes" id="UP000019028">
    <property type="component" value="Chromosome"/>
</dbReference>
<dbReference type="PRINTS" id="PR00111">
    <property type="entry name" value="ABHYDROLASE"/>
</dbReference>
<dbReference type="PANTHER" id="PTHR43798">
    <property type="entry name" value="MONOACYLGLYCEROL LIPASE"/>
    <property type="match status" value="1"/>
</dbReference>
<dbReference type="InterPro" id="IPR050266">
    <property type="entry name" value="AB_hydrolase_sf"/>
</dbReference>
<dbReference type="EMBL" id="CP006569">
    <property type="protein sequence ID" value="AHF75160.1"/>
    <property type="molecule type" value="Genomic_DNA"/>
</dbReference>
<dbReference type="OrthoDB" id="9780765at2"/>
<dbReference type="GO" id="GO:0016020">
    <property type="term" value="C:membrane"/>
    <property type="evidence" value="ECO:0007669"/>
    <property type="project" value="TreeGrafter"/>
</dbReference>
<proteinExistence type="predicted"/>
<sequence length="301" mass="33218">MYKLHFLRQPAALAVYLVFLMIPAQVLAQTRLYTLTAPDGVNIAVQEAGNPAGPPIVFIHGLLGSHLNWDAQINSPLLQRYRLITYDLRGHGQSGKPTEAAAYTDGKRWADELATVLTLTRGQQTTVVGWSLGGTVISNYLAYYGDSRLAGALYVDGVIELTPSQIPPHPRVYRDMTSPDLRTHLDAERDFLRLCFYHQPDAVTFERLLANAAMAAWDMQKVIQSMEVAAAQGLSRARIPVLLLYGDKDALVNPTAAIARATALNPRIRSKIVMNAGHAPFMEEAQQFNHDLAAFIAEARR</sequence>
<reference evidence="2 3" key="1">
    <citation type="journal article" date="2014" name="Genome Biol. Evol.">
        <title>Genome degeneration and adaptation in a nascent stage of symbiosis.</title>
        <authorList>
            <person name="Oakeson K.F."/>
            <person name="Gil R."/>
            <person name="Clayton A.L."/>
            <person name="Dunn D.M."/>
            <person name="von Niederhausern A.C."/>
            <person name="Hamil C."/>
            <person name="Aoyagi A."/>
            <person name="Duval B."/>
            <person name="Baca A."/>
            <person name="Silva F.J."/>
            <person name="Vallier A."/>
            <person name="Jackson D.G."/>
            <person name="Latorre A."/>
            <person name="Weiss R.B."/>
            <person name="Heddi A."/>
            <person name="Moya A."/>
            <person name="Dale C."/>
        </authorList>
    </citation>
    <scope>NUCLEOTIDE SEQUENCE [LARGE SCALE GENOMIC DNA]</scope>
    <source>
        <strain evidence="2 3">HS1</strain>
    </source>
</reference>
<dbReference type="InterPro" id="IPR029058">
    <property type="entry name" value="AB_hydrolase_fold"/>
</dbReference>
<gene>
    <name evidence="2" type="ORF">Sant_0043</name>
</gene>
<dbReference type="RefSeq" id="WP_025420316.1">
    <property type="nucleotide sequence ID" value="NZ_CP006569.1"/>
</dbReference>
<dbReference type="AlphaFoldDB" id="W0HSG5"/>
<feature type="domain" description="AB hydrolase-1" evidence="1">
    <location>
        <begin position="54"/>
        <end position="285"/>
    </location>
</feature>
<dbReference type="InterPro" id="IPR000073">
    <property type="entry name" value="AB_hydrolase_1"/>
</dbReference>
<evidence type="ECO:0000259" key="1">
    <source>
        <dbReference type="Pfam" id="PF00561"/>
    </source>
</evidence>
<name>W0HSG5_9GAMM</name>
<dbReference type="PANTHER" id="PTHR43798:SF33">
    <property type="entry name" value="HYDROLASE, PUTATIVE (AFU_ORTHOLOGUE AFUA_2G14860)-RELATED"/>
    <property type="match status" value="1"/>
</dbReference>
<keyword evidence="2" id="KW-0378">Hydrolase</keyword>
<evidence type="ECO:0000313" key="2">
    <source>
        <dbReference type="EMBL" id="AHF75160.1"/>
    </source>
</evidence>
<dbReference type="PATRIC" id="fig|1239307.3.peg.47"/>
<evidence type="ECO:0000313" key="3">
    <source>
        <dbReference type="Proteomes" id="UP000019028"/>
    </source>
</evidence>
<dbReference type="HOGENOM" id="CLU_020336_18_1_6"/>
<dbReference type="SUPFAM" id="SSF53474">
    <property type="entry name" value="alpha/beta-Hydrolases"/>
    <property type="match status" value="1"/>
</dbReference>
<dbReference type="Gene3D" id="3.40.50.1820">
    <property type="entry name" value="alpha/beta hydrolase"/>
    <property type="match status" value="1"/>
</dbReference>
<organism evidence="2 3">
    <name type="scientific">Sodalis praecaptivus</name>
    <dbReference type="NCBI Taxonomy" id="1239307"/>
    <lineage>
        <taxon>Bacteria</taxon>
        <taxon>Pseudomonadati</taxon>
        <taxon>Pseudomonadota</taxon>
        <taxon>Gammaproteobacteria</taxon>
        <taxon>Enterobacterales</taxon>
        <taxon>Bruguierivoracaceae</taxon>
        <taxon>Sodalis</taxon>
    </lineage>
</organism>
<accession>W0HSG5</accession>
<dbReference type="KEGG" id="sod:Sant_0043"/>
<keyword evidence="3" id="KW-1185">Reference proteome</keyword>
<dbReference type="GO" id="GO:0016787">
    <property type="term" value="F:hydrolase activity"/>
    <property type="evidence" value="ECO:0007669"/>
    <property type="project" value="UniProtKB-KW"/>
</dbReference>
<protein>
    <submittedName>
        <fullName evidence="2">Alpha/beta hydrolase fold protein</fullName>
    </submittedName>
</protein>